<evidence type="ECO:0000256" key="1">
    <source>
        <dbReference type="ARBA" id="ARBA00004611"/>
    </source>
</evidence>
<keyword evidence="13" id="KW-1185">Reference proteome</keyword>
<dbReference type="EMBL" id="LWCA01001066">
    <property type="protein sequence ID" value="OAF66009.1"/>
    <property type="molecule type" value="Genomic_DNA"/>
</dbReference>
<evidence type="ECO:0000313" key="12">
    <source>
        <dbReference type="EMBL" id="OAF66009.1"/>
    </source>
</evidence>
<protein>
    <recommendedName>
        <fullName evidence="10">Tektin</fullName>
    </recommendedName>
</protein>
<dbReference type="InterPro" id="IPR048256">
    <property type="entry name" value="Tektin-like"/>
</dbReference>
<dbReference type="GO" id="GO:0005930">
    <property type="term" value="C:axoneme"/>
    <property type="evidence" value="ECO:0007669"/>
    <property type="project" value="UniProtKB-SubCell"/>
</dbReference>
<comment type="function">
    <text evidence="9">Microtubule inner protein (MIP) part of the dynein-decorated doublet microtubules (DMTs) in cilia and flagellar axoneme. Forms filamentous polymers in the walls of ciliary and flagellar microtubules.</text>
</comment>
<comment type="subcellular location">
    <subcellularLocation>
        <location evidence="10">Cytoplasm</location>
        <location evidence="10">Cytoskeleton</location>
        <location evidence="10">Cilium axoneme</location>
    </subcellularLocation>
    <subcellularLocation>
        <location evidence="1">Cytoplasm</location>
        <location evidence="1">Cytoskeleton</location>
        <location evidence="1">Flagellum axoneme</location>
    </subcellularLocation>
</comment>
<dbReference type="GO" id="GO:0060294">
    <property type="term" value="P:cilium movement involved in cell motility"/>
    <property type="evidence" value="ECO:0007669"/>
    <property type="project" value="UniProtKB-UniRule"/>
</dbReference>
<evidence type="ECO:0000256" key="8">
    <source>
        <dbReference type="ARBA" id="ARBA00023273"/>
    </source>
</evidence>
<evidence type="ECO:0000313" key="13">
    <source>
        <dbReference type="Proteomes" id="UP000078046"/>
    </source>
</evidence>
<comment type="similarity">
    <text evidence="2 10">Belongs to the tektin family.</text>
</comment>
<keyword evidence="5 11" id="KW-0175">Coiled coil</keyword>
<sequence>MGKYTVEKWIELNRERLDEANKNIQCSGLILQESLKKINEKHEKLQSISNYDQHKKSHSNLFVNFWKDELSNAQKLIEDENQKLSNITISNVDIFLNNISIPIDTVNSCITLRNTRIQFELVHDRPDEMLTHLISILQDIYKIINNIKHNIIERIRNENVKTQYDAIIEKIEKSRQETILFEKCINEVIKNKKYEIYSQFNNLKNKFILRIDDVRKAKEIQEKTLHNVNLEIEQLEKNIECISIDIGKDIQTSECVDQSESIDQVLMNSIKSSQKNIRALNRSKLDLENDIQIKQDTIYVDENECMGLIENVISIFSN</sequence>
<name>A0A177AVK5_9BILA</name>
<dbReference type="InterPro" id="IPR000435">
    <property type="entry name" value="Tektins"/>
</dbReference>
<dbReference type="PANTHER" id="PTHR19960:SF25">
    <property type="entry name" value="TEKTIN-1"/>
    <property type="match status" value="1"/>
</dbReference>
<evidence type="ECO:0000256" key="3">
    <source>
        <dbReference type="ARBA" id="ARBA00022490"/>
    </source>
</evidence>
<evidence type="ECO:0000256" key="2">
    <source>
        <dbReference type="ARBA" id="ARBA00007209"/>
    </source>
</evidence>
<proteinExistence type="inferred from homology"/>
<keyword evidence="7" id="KW-0206">Cytoskeleton</keyword>
<dbReference type="Pfam" id="PF03148">
    <property type="entry name" value="Tektin"/>
    <property type="match status" value="1"/>
</dbReference>
<comment type="caution">
    <text evidence="12">The sequence shown here is derived from an EMBL/GenBank/DDBJ whole genome shotgun (WGS) entry which is preliminary data.</text>
</comment>
<gene>
    <name evidence="12" type="ORF">A3Q56_06271</name>
</gene>
<dbReference type="OrthoDB" id="9886517at2759"/>
<keyword evidence="4 10" id="KW-0282">Flagellum</keyword>
<dbReference type="Proteomes" id="UP000078046">
    <property type="component" value="Unassembled WGS sequence"/>
</dbReference>
<keyword evidence="3" id="KW-0963">Cytoplasm</keyword>
<organism evidence="12 13">
    <name type="scientific">Intoshia linei</name>
    <dbReference type="NCBI Taxonomy" id="1819745"/>
    <lineage>
        <taxon>Eukaryota</taxon>
        <taxon>Metazoa</taxon>
        <taxon>Spiralia</taxon>
        <taxon>Lophotrochozoa</taxon>
        <taxon>Mesozoa</taxon>
        <taxon>Orthonectida</taxon>
        <taxon>Rhopaluridae</taxon>
        <taxon>Intoshia</taxon>
    </lineage>
</organism>
<keyword evidence="8 10" id="KW-0966">Cell projection</keyword>
<reference evidence="12 13" key="1">
    <citation type="submission" date="2016-04" db="EMBL/GenBank/DDBJ databases">
        <title>The genome of Intoshia linei affirms orthonectids as highly simplified spiralians.</title>
        <authorList>
            <person name="Mikhailov K.V."/>
            <person name="Slusarev G.S."/>
            <person name="Nikitin M.A."/>
            <person name="Logacheva M.D."/>
            <person name="Penin A."/>
            <person name="Aleoshin V."/>
            <person name="Panchin Y.V."/>
        </authorList>
    </citation>
    <scope>NUCLEOTIDE SEQUENCE [LARGE SCALE GENOMIC DNA]</scope>
    <source>
        <strain evidence="12">Intl2013</strain>
        <tissue evidence="12">Whole animal</tissue>
    </source>
</reference>
<dbReference type="GO" id="GO:0015630">
    <property type="term" value="C:microtubule cytoskeleton"/>
    <property type="evidence" value="ECO:0007669"/>
    <property type="project" value="UniProtKB-UniRule"/>
</dbReference>
<evidence type="ECO:0000256" key="10">
    <source>
        <dbReference type="RuleBase" id="RU367040"/>
    </source>
</evidence>
<dbReference type="GO" id="GO:0060271">
    <property type="term" value="P:cilium assembly"/>
    <property type="evidence" value="ECO:0007669"/>
    <property type="project" value="UniProtKB-UniRule"/>
</dbReference>
<dbReference type="PANTHER" id="PTHR19960">
    <property type="entry name" value="TEKTIN"/>
    <property type="match status" value="1"/>
</dbReference>
<dbReference type="AlphaFoldDB" id="A0A177AVK5"/>
<keyword evidence="6 10" id="KW-0969">Cilium</keyword>
<evidence type="ECO:0000256" key="9">
    <source>
        <dbReference type="ARBA" id="ARBA00045224"/>
    </source>
</evidence>
<accession>A0A177AVK5</accession>
<evidence type="ECO:0000256" key="7">
    <source>
        <dbReference type="ARBA" id="ARBA00023212"/>
    </source>
</evidence>
<dbReference type="GO" id="GO:0005634">
    <property type="term" value="C:nucleus"/>
    <property type="evidence" value="ECO:0007669"/>
    <property type="project" value="TreeGrafter"/>
</dbReference>
<evidence type="ECO:0000256" key="5">
    <source>
        <dbReference type="ARBA" id="ARBA00023054"/>
    </source>
</evidence>
<evidence type="ECO:0000256" key="6">
    <source>
        <dbReference type="ARBA" id="ARBA00023069"/>
    </source>
</evidence>
<evidence type="ECO:0000256" key="4">
    <source>
        <dbReference type="ARBA" id="ARBA00022846"/>
    </source>
</evidence>
<feature type="coiled-coil region" evidence="11">
    <location>
        <begin position="270"/>
        <end position="297"/>
    </location>
</feature>
<evidence type="ECO:0000256" key="11">
    <source>
        <dbReference type="SAM" id="Coils"/>
    </source>
</evidence>
<feature type="coiled-coil region" evidence="11">
    <location>
        <begin position="218"/>
        <end position="245"/>
    </location>
</feature>